<evidence type="ECO:0000256" key="5">
    <source>
        <dbReference type="ARBA" id="ARBA00022729"/>
    </source>
</evidence>
<evidence type="ECO:0000256" key="2">
    <source>
        <dbReference type="ARBA" id="ARBA00009191"/>
    </source>
</evidence>
<name>A0AAU9SIQ6_THLAR</name>
<comment type="function">
    <text evidence="9">Catalyzes the stereospecific condensation of tryptamine with secologanin to form strictosidine, the key intermediate of indole alkaloid biosynthesis.</text>
</comment>
<dbReference type="GO" id="GO:0016844">
    <property type="term" value="F:strictosidine synthase activity"/>
    <property type="evidence" value="ECO:0007669"/>
    <property type="project" value="UniProtKB-EC"/>
</dbReference>
<keyword evidence="15" id="KW-1185">Reference proteome</keyword>
<comment type="similarity">
    <text evidence="2">Belongs to the strictosidine synthase family.</text>
</comment>
<evidence type="ECO:0000256" key="8">
    <source>
        <dbReference type="ARBA" id="ARBA00052365"/>
    </source>
</evidence>
<dbReference type="EC" id="3.5.99.13" evidence="11"/>
<organism evidence="14 15">
    <name type="scientific">Thlaspi arvense</name>
    <name type="common">Field penny-cress</name>
    <dbReference type="NCBI Taxonomy" id="13288"/>
    <lineage>
        <taxon>Eukaryota</taxon>
        <taxon>Viridiplantae</taxon>
        <taxon>Streptophyta</taxon>
        <taxon>Embryophyta</taxon>
        <taxon>Tracheophyta</taxon>
        <taxon>Spermatophyta</taxon>
        <taxon>Magnoliopsida</taxon>
        <taxon>eudicotyledons</taxon>
        <taxon>Gunneridae</taxon>
        <taxon>Pentapetalae</taxon>
        <taxon>rosids</taxon>
        <taxon>malvids</taxon>
        <taxon>Brassicales</taxon>
        <taxon>Brassicaceae</taxon>
        <taxon>Thlaspideae</taxon>
        <taxon>Thlaspi</taxon>
    </lineage>
</organism>
<evidence type="ECO:0000256" key="6">
    <source>
        <dbReference type="ARBA" id="ARBA00022801"/>
    </source>
</evidence>
<evidence type="ECO:0000256" key="9">
    <source>
        <dbReference type="ARBA" id="ARBA00059603"/>
    </source>
</evidence>
<dbReference type="GO" id="GO:0012505">
    <property type="term" value="C:endomembrane system"/>
    <property type="evidence" value="ECO:0007669"/>
    <property type="project" value="TreeGrafter"/>
</dbReference>
<evidence type="ECO:0000259" key="13">
    <source>
        <dbReference type="Pfam" id="PF03088"/>
    </source>
</evidence>
<keyword evidence="4" id="KW-0017">Alkaloid metabolism</keyword>
<sequence>MTSSVFVISLILLSLSSAVFSDNTTFQKFAVPGKRSGPESFAFDSTGEGFYTGVSGGKILKYTPEKGFVDFAQITKTSSSSWCNGVFGTALAGKCGRPAGIAFNPKTGELYVADAPLGLHVIAPAGGLATKIAESTVDGKPFKFLDGLDVDPTTGVVYFTSFSSKFGPREVLVAVGAKDASGKLFKYDPATKAVTVLMEGLSGAAGCAVSSDGSFVLVTEFIKSNIKRYWIKGPKAGTIDDVFTSLVSNPDNIKRIGSTGNFWVASVKNKVVVPTDPSAVKIDSNGKVLQTIFLKNEFGDTLVSEANEFNGKLYLGTLTGPFAGVMKL</sequence>
<comment type="subcellular location">
    <subcellularLocation>
        <location evidence="1">Vacuole</location>
    </subcellularLocation>
</comment>
<reference evidence="14 15" key="1">
    <citation type="submission" date="2022-03" db="EMBL/GenBank/DDBJ databases">
        <authorList>
            <person name="Nunn A."/>
            <person name="Chopra R."/>
            <person name="Nunn A."/>
            <person name="Contreras Garrido A."/>
        </authorList>
    </citation>
    <scope>NUCLEOTIDE SEQUENCE [LARGE SCALE GENOMIC DNA]</scope>
</reference>
<evidence type="ECO:0000256" key="4">
    <source>
        <dbReference type="ARBA" id="ARBA00022589"/>
    </source>
</evidence>
<keyword evidence="6" id="KW-0378">Hydrolase</keyword>
<dbReference type="SUPFAM" id="SSF63829">
    <property type="entry name" value="Calcium-dependent phosphotriesterase"/>
    <property type="match status" value="1"/>
</dbReference>
<dbReference type="PANTHER" id="PTHR10426:SF136">
    <property type="entry name" value="PROTEIN STRICTOSIDINE SYNTHASE-LIKE 9-LIKE"/>
    <property type="match status" value="1"/>
</dbReference>
<dbReference type="GO" id="GO:0005773">
    <property type="term" value="C:vacuole"/>
    <property type="evidence" value="ECO:0007669"/>
    <property type="project" value="UniProtKB-SubCell"/>
</dbReference>
<dbReference type="Pfam" id="PF03088">
    <property type="entry name" value="Str_synth"/>
    <property type="match status" value="1"/>
</dbReference>
<evidence type="ECO:0000256" key="11">
    <source>
        <dbReference type="ARBA" id="ARBA00067030"/>
    </source>
</evidence>
<dbReference type="InterPro" id="IPR011042">
    <property type="entry name" value="6-blade_b-propeller_TolB-like"/>
</dbReference>
<dbReference type="Proteomes" id="UP000836841">
    <property type="component" value="Chromosome 5"/>
</dbReference>
<dbReference type="GO" id="GO:0009820">
    <property type="term" value="P:alkaloid metabolic process"/>
    <property type="evidence" value="ECO:0007669"/>
    <property type="project" value="UniProtKB-KW"/>
</dbReference>
<evidence type="ECO:0000256" key="12">
    <source>
        <dbReference type="SAM" id="SignalP"/>
    </source>
</evidence>
<evidence type="ECO:0000256" key="10">
    <source>
        <dbReference type="ARBA" id="ARBA00060625"/>
    </source>
</evidence>
<evidence type="ECO:0000256" key="7">
    <source>
        <dbReference type="ARBA" id="ARBA00023180"/>
    </source>
</evidence>
<dbReference type="EMBL" id="OU466861">
    <property type="protein sequence ID" value="CAH2067178.1"/>
    <property type="molecule type" value="Genomic_DNA"/>
</dbReference>
<evidence type="ECO:0000256" key="3">
    <source>
        <dbReference type="ARBA" id="ARBA00022554"/>
    </source>
</evidence>
<evidence type="ECO:0000313" key="15">
    <source>
        <dbReference type="Proteomes" id="UP000836841"/>
    </source>
</evidence>
<proteinExistence type="inferred from homology"/>
<evidence type="ECO:0000256" key="1">
    <source>
        <dbReference type="ARBA" id="ARBA00004116"/>
    </source>
</evidence>
<keyword evidence="3" id="KW-0926">Vacuole</keyword>
<protein>
    <recommendedName>
        <fullName evidence="11">strictosidine synthase</fullName>
        <ecNumber evidence="11">3.5.99.13</ecNumber>
    </recommendedName>
</protein>
<comment type="pathway">
    <text evidence="10">Alkaloid biosynthesis; 3alpha(S)-strictosidine biosynthesis; 3alpha(S)-strictosidine from secologanin and tryptamine: step 1/1.</text>
</comment>
<evidence type="ECO:0000313" key="14">
    <source>
        <dbReference type="EMBL" id="CAH2067178.1"/>
    </source>
</evidence>
<feature type="signal peptide" evidence="12">
    <location>
        <begin position="1"/>
        <end position="21"/>
    </location>
</feature>
<dbReference type="AlphaFoldDB" id="A0AAU9SIQ6"/>
<feature type="domain" description="Strictosidine synthase conserved region" evidence="13">
    <location>
        <begin position="146"/>
        <end position="234"/>
    </location>
</feature>
<dbReference type="Gene3D" id="2.120.10.30">
    <property type="entry name" value="TolB, C-terminal domain"/>
    <property type="match status" value="1"/>
</dbReference>
<keyword evidence="7" id="KW-0325">Glycoprotein</keyword>
<comment type="catalytic activity">
    <reaction evidence="8">
        <text>3alpha(S)-strictosidine + H2O = secologanin + tryptamine</text>
        <dbReference type="Rhea" id="RHEA:15013"/>
        <dbReference type="ChEBI" id="CHEBI:15377"/>
        <dbReference type="ChEBI" id="CHEBI:18002"/>
        <dbReference type="ChEBI" id="CHEBI:57887"/>
        <dbReference type="ChEBI" id="CHEBI:58193"/>
        <dbReference type="EC" id="3.5.99.13"/>
    </reaction>
</comment>
<dbReference type="FunFam" id="2.120.10.30:FF:000084">
    <property type="entry name" value="Protein STRICTOSIDINE SYNTHASE-LIKE 12"/>
    <property type="match status" value="1"/>
</dbReference>
<gene>
    <name evidence="14" type="ORF">TAV2_LOCUS16320</name>
</gene>
<dbReference type="InterPro" id="IPR018119">
    <property type="entry name" value="Strictosidine_synth_cons-reg"/>
</dbReference>
<accession>A0AAU9SIQ6</accession>
<feature type="chain" id="PRO_5044021060" description="strictosidine synthase" evidence="12">
    <location>
        <begin position="22"/>
        <end position="328"/>
    </location>
</feature>
<keyword evidence="5 12" id="KW-0732">Signal</keyword>
<dbReference type="PANTHER" id="PTHR10426">
    <property type="entry name" value="STRICTOSIDINE SYNTHASE-RELATED"/>
    <property type="match status" value="1"/>
</dbReference>